<dbReference type="RefSeq" id="WP_034751234.1">
    <property type="nucleotide sequence ID" value="NZ_JPRI01000012.1"/>
</dbReference>
<gene>
    <name evidence="1" type="ORF">IW16_26300</name>
</gene>
<reference evidence="1 2" key="1">
    <citation type="submission" date="2014-07" db="EMBL/GenBank/DDBJ databases">
        <title>Genome of Chryseobacterium vrystaatense LMG 22846.</title>
        <authorList>
            <person name="Pipes S.E."/>
            <person name="Stropko S.J."/>
            <person name="Newman J.D."/>
        </authorList>
    </citation>
    <scope>NUCLEOTIDE SEQUENCE [LARGE SCALE GENOMIC DNA]</scope>
    <source>
        <strain evidence="1 2">LMG 22846</strain>
    </source>
</reference>
<protein>
    <recommendedName>
        <fullName evidence="3">Lipoprotein</fullName>
    </recommendedName>
</protein>
<organism evidence="1 2">
    <name type="scientific">Chryseobacterium vrystaatense</name>
    <dbReference type="NCBI Taxonomy" id="307480"/>
    <lineage>
        <taxon>Bacteria</taxon>
        <taxon>Pseudomonadati</taxon>
        <taxon>Bacteroidota</taxon>
        <taxon>Flavobacteriia</taxon>
        <taxon>Flavobacteriales</taxon>
        <taxon>Weeksellaceae</taxon>
        <taxon>Chryseobacterium group</taxon>
        <taxon>Chryseobacterium</taxon>
    </lineage>
</organism>
<sequence length="154" mass="18486">MNNQTYFLSLVLSFLLLNSCTDKKDLSLHIYDKNGFIKLDGKFRNDQFVDTIYVYKEKDNDIYNDHFDTFIKIDSSNDRYFYGVEIVQEKNTNKLFSEGLYRFKKMKDPKKSYESKLKTGYFRFYNIDGSLHSKKLYRIKEDSSYVVEDIKEDN</sequence>
<name>A0ABR4UGU8_9FLAO</name>
<proteinExistence type="predicted"/>
<comment type="caution">
    <text evidence="1">The sequence shown here is derived from an EMBL/GenBank/DDBJ whole genome shotgun (WGS) entry which is preliminary data.</text>
</comment>
<dbReference type="EMBL" id="JPRI01000012">
    <property type="protein sequence ID" value="KFF23740.1"/>
    <property type="molecule type" value="Genomic_DNA"/>
</dbReference>
<dbReference type="Proteomes" id="UP000028719">
    <property type="component" value="Unassembled WGS sequence"/>
</dbReference>
<keyword evidence="2" id="KW-1185">Reference proteome</keyword>
<accession>A0ABR4UGU8</accession>
<evidence type="ECO:0008006" key="3">
    <source>
        <dbReference type="Google" id="ProtNLM"/>
    </source>
</evidence>
<evidence type="ECO:0000313" key="1">
    <source>
        <dbReference type="EMBL" id="KFF23740.1"/>
    </source>
</evidence>
<evidence type="ECO:0000313" key="2">
    <source>
        <dbReference type="Proteomes" id="UP000028719"/>
    </source>
</evidence>